<keyword evidence="2" id="KW-1185">Reference proteome</keyword>
<organism evidence="1 2">
    <name type="scientific">Mycena albidolilacea</name>
    <dbReference type="NCBI Taxonomy" id="1033008"/>
    <lineage>
        <taxon>Eukaryota</taxon>
        <taxon>Fungi</taxon>
        <taxon>Dikarya</taxon>
        <taxon>Basidiomycota</taxon>
        <taxon>Agaricomycotina</taxon>
        <taxon>Agaricomycetes</taxon>
        <taxon>Agaricomycetidae</taxon>
        <taxon>Agaricales</taxon>
        <taxon>Marasmiineae</taxon>
        <taxon>Mycenaceae</taxon>
        <taxon>Mycena</taxon>
    </lineage>
</organism>
<protein>
    <submittedName>
        <fullName evidence="1">Uncharacterized protein</fullName>
    </submittedName>
</protein>
<gene>
    <name evidence="1" type="ORF">DFH08DRAFT_807065</name>
</gene>
<evidence type="ECO:0000313" key="2">
    <source>
        <dbReference type="Proteomes" id="UP001218218"/>
    </source>
</evidence>
<reference evidence="1" key="1">
    <citation type="submission" date="2023-03" db="EMBL/GenBank/DDBJ databases">
        <title>Massive genome expansion in bonnet fungi (Mycena s.s.) driven by repeated elements and novel gene families across ecological guilds.</title>
        <authorList>
            <consortium name="Lawrence Berkeley National Laboratory"/>
            <person name="Harder C.B."/>
            <person name="Miyauchi S."/>
            <person name="Viragh M."/>
            <person name="Kuo A."/>
            <person name="Thoen E."/>
            <person name="Andreopoulos B."/>
            <person name="Lu D."/>
            <person name="Skrede I."/>
            <person name="Drula E."/>
            <person name="Henrissat B."/>
            <person name="Morin E."/>
            <person name="Kohler A."/>
            <person name="Barry K."/>
            <person name="LaButti K."/>
            <person name="Morin E."/>
            <person name="Salamov A."/>
            <person name="Lipzen A."/>
            <person name="Mereny Z."/>
            <person name="Hegedus B."/>
            <person name="Baldrian P."/>
            <person name="Stursova M."/>
            <person name="Weitz H."/>
            <person name="Taylor A."/>
            <person name="Grigoriev I.V."/>
            <person name="Nagy L.G."/>
            <person name="Martin F."/>
            <person name="Kauserud H."/>
        </authorList>
    </citation>
    <scope>NUCLEOTIDE SEQUENCE</scope>
    <source>
        <strain evidence="1">CBHHK002</strain>
    </source>
</reference>
<evidence type="ECO:0000313" key="1">
    <source>
        <dbReference type="EMBL" id="KAJ7349714.1"/>
    </source>
</evidence>
<dbReference type="AlphaFoldDB" id="A0AAD7A534"/>
<accession>A0AAD7A534</accession>
<proteinExistence type="predicted"/>
<sequence length="129" mass="14237">MSGVRTSLAPLEAAALPASVLWLWPFRGVEWSGVFFGRGCFSVDSPYFFLADVLWPGLAHAMGTEWRLLSLAENEARRRGAHLHFVNRLGRNSAGSPFDSGLGLAALRTVECAESTYFLLTHQIRWNAA</sequence>
<comment type="caution">
    <text evidence="1">The sequence shown here is derived from an EMBL/GenBank/DDBJ whole genome shotgun (WGS) entry which is preliminary data.</text>
</comment>
<dbReference type="EMBL" id="JARIHO010000015">
    <property type="protein sequence ID" value="KAJ7349714.1"/>
    <property type="molecule type" value="Genomic_DNA"/>
</dbReference>
<dbReference type="Proteomes" id="UP001218218">
    <property type="component" value="Unassembled WGS sequence"/>
</dbReference>
<name>A0AAD7A534_9AGAR</name>